<evidence type="ECO:0000256" key="2">
    <source>
        <dbReference type="ARBA" id="ARBA00006472"/>
    </source>
</evidence>
<dbReference type="Proteomes" id="UP000219546">
    <property type="component" value="Unassembled WGS sequence"/>
</dbReference>
<keyword evidence="4" id="KW-0456">Lyase</keyword>
<dbReference type="CDD" id="cd00488">
    <property type="entry name" value="PCD_DCoH"/>
    <property type="match status" value="1"/>
</dbReference>
<name>A0A285CYK0_9BACI</name>
<comment type="catalytic activity">
    <reaction evidence="1">
        <text>(4aS,6R)-4a-hydroxy-L-erythro-5,6,7,8-tetrahydrobiopterin = (6R)-L-erythro-6,7-dihydrobiopterin + H2O</text>
        <dbReference type="Rhea" id="RHEA:11920"/>
        <dbReference type="ChEBI" id="CHEBI:15377"/>
        <dbReference type="ChEBI" id="CHEBI:15642"/>
        <dbReference type="ChEBI" id="CHEBI:43120"/>
        <dbReference type="EC" id="4.2.1.96"/>
    </reaction>
</comment>
<evidence type="ECO:0000313" key="6">
    <source>
        <dbReference type="Proteomes" id="UP000219546"/>
    </source>
</evidence>
<accession>A0A285CYK0</accession>
<dbReference type="InterPro" id="IPR036428">
    <property type="entry name" value="PCD_sf"/>
</dbReference>
<dbReference type="GO" id="GO:0006729">
    <property type="term" value="P:tetrahydrobiopterin biosynthetic process"/>
    <property type="evidence" value="ECO:0007669"/>
    <property type="project" value="InterPro"/>
</dbReference>
<evidence type="ECO:0000256" key="3">
    <source>
        <dbReference type="ARBA" id="ARBA00013252"/>
    </source>
</evidence>
<dbReference type="Pfam" id="PF01329">
    <property type="entry name" value="Pterin_4a"/>
    <property type="match status" value="1"/>
</dbReference>
<dbReference type="OrthoDB" id="9800108at2"/>
<dbReference type="NCBIfam" id="NF002017">
    <property type="entry name" value="PRK00823.1-2"/>
    <property type="match status" value="1"/>
</dbReference>
<organism evidence="5 6">
    <name type="scientific">Bacillus oleivorans</name>
    <dbReference type="NCBI Taxonomy" id="1448271"/>
    <lineage>
        <taxon>Bacteria</taxon>
        <taxon>Bacillati</taxon>
        <taxon>Bacillota</taxon>
        <taxon>Bacilli</taxon>
        <taxon>Bacillales</taxon>
        <taxon>Bacillaceae</taxon>
        <taxon>Bacillus</taxon>
    </lineage>
</organism>
<dbReference type="EMBL" id="OAOP01000006">
    <property type="protein sequence ID" value="SNX72485.1"/>
    <property type="molecule type" value="Genomic_DNA"/>
</dbReference>
<dbReference type="PANTHER" id="PTHR12599:SF0">
    <property type="entry name" value="PTERIN-4-ALPHA-CARBINOLAMINE DEHYDRATASE"/>
    <property type="match status" value="1"/>
</dbReference>
<dbReference type="InterPro" id="IPR001533">
    <property type="entry name" value="Pterin_deHydtase"/>
</dbReference>
<dbReference type="SUPFAM" id="SSF55248">
    <property type="entry name" value="PCD-like"/>
    <property type="match status" value="1"/>
</dbReference>
<dbReference type="GO" id="GO:0008124">
    <property type="term" value="F:4-alpha-hydroxytetrahydrobiopterin dehydratase activity"/>
    <property type="evidence" value="ECO:0007669"/>
    <property type="project" value="UniProtKB-EC"/>
</dbReference>
<reference evidence="5 6" key="1">
    <citation type="submission" date="2017-08" db="EMBL/GenBank/DDBJ databases">
        <authorList>
            <person name="de Groot N.N."/>
        </authorList>
    </citation>
    <scope>NUCLEOTIDE SEQUENCE [LARGE SCALE GENOMIC DNA]</scope>
    <source>
        <strain evidence="5 6">JC228</strain>
    </source>
</reference>
<protein>
    <recommendedName>
        <fullName evidence="3">4a-hydroxytetrahydrobiopterin dehydratase</fullName>
        <ecNumber evidence="3">4.2.1.96</ecNumber>
    </recommendedName>
</protein>
<keyword evidence="6" id="KW-1185">Reference proteome</keyword>
<evidence type="ECO:0000256" key="4">
    <source>
        <dbReference type="ARBA" id="ARBA00023239"/>
    </source>
</evidence>
<proteinExistence type="inferred from homology"/>
<gene>
    <name evidence="5" type="ORF">SAMN05877753_10681</name>
</gene>
<dbReference type="AlphaFoldDB" id="A0A285CYK0"/>
<dbReference type="RefSeq" id="WP_097159246.1">
    <property type="nucleotide sequence ID" value="NZ_JBEPMQ010000005.1"/>
</dbReference>
<dbReference type="Gene3D" id="3.30.1360.20">
    <property type="entry name" value="Transcriptional coactivator/pterin dehydratase"/>
    <property type="match status" value="1"/>
</dbReference>
<comment type="similarity">
    <text evidence="2">Belongs to the pterin-4-alpha-carbinolamine dehydratase family.</text>
</comment>
<dbReference type="PANTHER" id="PTHR12599">
    <property type="entry name" value="PTERIN-4-ALPHA-CARBINOLAMINE DEHYDRATASE"/>
    <property type="match status" value="1"/>
</dbReference>
<evidence type="ECO:0000256" key="1">
    <source>
        <dbReference type="ARBA" id="ARBA00001554"/>
    </source>
</evidence>
<sequence>MERLNQSAIEARLSENPNWKLSDDKWIERKYRFKEYLNGVEFVQLVANLSEEANHHPFISIDYKLITVKITSWRAKGLTDLDFELAKKYDELYKKVNKN</sequence>
<dbReference type="EC" id="4.2.1.96" evidence="3"/>
<evidence type="ECO:0000313" key="5">
    <source>
        <dbReference type="EMBL" id="SNX72485.1"/>
    </source>
</evidence>